<gene>
    <name evidence="2" type="ORF">DACRYDRAFT_59724</name>
</gene>
<dbReference type="RefSeq" id="XP_040623855.1">
    <property type="nucleotide sequence ID" value="XM_040775582.1"/>
</dbReference>
<dbReference type="Proteomes" id="UP000030653">
    <property type="component" value="Unassembled WGS sequence"/>
</dbReference>
<protein>
    <submittedName>
        <fullName evidence="2">S-adenosyl-L-methionine-dependent methyltransferase</fullName>
    </submittedName>
</protein>
<evidence type="ECO:0000313" key="2">
    <source>
        <dbReference type="EMBL" id="EJT96957.1"/>
    </source>
</evidence>
<keyword evidence="2" id="KW-0808">Transferase</keyword>
<name>M5FZM6_DACPD</name>
<proteinExistence type="predicted"/>
<dbReference type="GeneID" id="63690644"/>
<dbReference type="OrthoDB" id="2013972at2759"/>
<keyword evidence="2" id="KW-0489">Methyltransferase</keyword>
<accession>M5FZM6</accession>
<dbReference type="STRING" id="1858805.M5FZM6"/>
<dbReference type="GO" id="GO:0008168">
    <property type="term" value="F:methyltransferase activity"/>
    <property type="evidence" value="ECO:0007669"/>
    <property type="project" value="UniProtKB-KW"/>
</dbReference>
<keyword evidence="3" id="KW-1185">Reference proteome</keyword>
<dbReference type="AlphaFoldDB" id="M5FZM6"/>
<reference evidence="2 3" key="1">
    <citation type="journal article" date="2012" name="Science">
        <title>The Paleozoic origin of enzymatic lignin decomposition reconstructed from 31 fungal genomes.</title>
        <authorList>
            <person name="Floudas D."/>
            <person name="Binder M."/>
            <person name="Riley R."/>
            <person name="Barry K."/>
            <person name="Blanchette R.A."/>
            <person name="Henrissat B."/>
            <person name="Martinez A.T."/>
            <person name="Otillar R."/>
            <person name="Spatafora J.W."/>
            <person name="Yadav J.S."/>
            <person name="Aerts A."/>
            <person name="Benoit I."/>
            <person name="Boyd A."/>
            <person name="Carlson A."/>
            <person name="Copeland A."/>
            <person name="Coutinho P.M."/>
            <person name="de Vries R.P."/>
            <person name="Ferreira P."/>
            <person name="Findley K."/>
            <person name="Foster B."/>
            <person name="Gaskell J."/>
            <person name="Glotzer D."/>
            <person name="Gorecki P."/>
            <person name="Heitman J."/>
            <person name="Hesse C."/>
            <person name="Hori C."/>
            <person name="Igarashi K."/>
            <person name="Jurgens J.A."/>
            <person name="Kallen N."/>
            <person name="Kersten P."/>
            <person name="Kohler A."/>
            <person name="Kuees U."/>
            <person name="Kumar T.K.A."/>
            <person name="Kuo A."/>
            <person name="LaButti K."/>
            <person name="Larrondo L.F."/>
            <person name="Lindquist E."/>
            <person name="Ling A."/>
            <person name="Lombard V."/>
            <person name="Lucas S."/>
            <person name="Lundell T."/>
            <person name="Martin R."/>
            <person name="McLaughlin D.J."/>
            <person name="Morgenstern I."/>
            <person name="Morin E."/>
            <person name="Murat C."/>
            <person name="Nagy L.G."/>
            <person name="Nolan M."/>
            <person name="Ohm R.A."/>
            <person name="Patyshakuliyeva A."/>
            <person name="Rokas A."/>
            <person name="Ruiz-Duenas F.J."/>
            <person name="Sabat G."/>
            <person name="Salamov A."/>
            <person name="Samejima M."/>
            <person name="Schmutz J."/>
            <person name="Slot J.C."/>
            <person name="St John F."/>
            <person name="Stenlid J."/>
            <person name="Sun H."/>
            <person name="Sun S."/>
            <person name="Syed K."/>
            <person name="Tsang A."/>
            <person name="Wiebenga A."/>
            <person name="Young D."/>
            <person name="Pisabarro A."/>
            <person name="Eastwood D.C."/>
            <person name="Martin F."/>
            <person name="Cullen D."/>
            <person name="Grigoriev I.V."/>
            <person name="Hibbett D.S."/>
        </authorList>
    </citation>
    <scope>NUCLEOTIDE SEQUENCE [LARGE SCALE GENOMIC DNA]</scope>
    <source>
        <strain evidence="2 3">DJM-731 SS1</strain>
    </source>
</reference>
<feature type="region of interest" description="Disordered" evidence="1">
    <location>
        <begin position="1"/>
        <end position="44"/>
    </location>
</feature>
<organism evidence="2 3">
    <name type="scientific">Dacryopinax primogenitus (strain DJM 731)</name>
    <name type="common">Brown rot fungus</name>
    <dbReference type="NCBI Taxonomy" id="1858805"/>
    <lineage>
        <taxon>Eukaryota</taxon>
        <taxon>Fungi</taxon>
        <taxon>Dikarya</taxon>
        <taxon>Basidiomycota</taxon>
        <taxon>Agaricomycotina</taxon>
        <taxon>Dacrymycetes</taxon>
        <taxon>Dacrymycetales</taxon>
        <taxon>Dacrymycetaceae</taxon>
        <taxon>Dacryopinax</taxon>
    </lineage>
</organism>
<dbReference type="HOGENOM" id="CLU_010595_5_2_1"/>
<dbReference type="EMBL" id="JH795879">
    <property type="protein sequence ID" value="EJT96957.1"/>
    <property type="molecule type" value="Genomic_DNA"/>
</dbReference>
<dbReference type="SUPFAM" id="SSF53335">
    <property type="entry name" value="S-adenosyl-L-methionine-dependent methyltransferases"/>
    <property type="match status" value="1"/>
</dbReference>
<dbReference type="CDD" id="cd02440">
    <property type="entry name" value="AdoMet_MTases"/>
    <property type="match status" value="1"/>
</dbReference>
<evidence type="ECO:0000256" key="1">
    <source>
        <dbReference type="SAM" id="MobiDB-lite"/>
    </source>
</evidence>
<dbReference type="OMA" id="EVANDYP"/>
<sequence>MGVLSQGAGRTVVHSHGDPQGPSVFPGPNASRSNEHLDDDDDYDYDYDSASDVSFATTPALTHDDGTASLESRSVRSASPARSVYSLTSSLRERAFREVHGRSVNAHSDVYLLPADDEETTRLDAQHHMLKRLVPGILGPIDEVLADEPGKQKCVLDLGTGSAIWAIEVANDYPHVEVVGVDLAPMQSREFPPNCRVEVDDINLGMPHFYGQFDLVHARLISSGIKDYCGLIHEIARVLRPGGMVLIEEWDFRMYRSVNGQDGPTACYELAPPSTEEKPAWSALAEWLNLLGKAVRQRGGDLDAAAFVNAWVKQHGQFEDVGAQDVWIASQPHFTGEPLHRWARFRNECAVLMRADSKLFLRAGVPLLRSYTDDHAYVDELIRQAEGEMDDCVKHQYCRVQCTWARLKQPDN</sequence>
<dbReference type="PANTHER" id="PTHR43591">
    <property type="entry name" value="METHYLTRANSFERASE"/>
    <property type="match status" value="1"/>
</dbReference>
<dbReference type="Gene3D" id="3.40.50.150">
    <property type="entry name" value="Vaccinia Virus protein VP39"/>
    <property type="match status" value="1"/>
</dbReference>
<evidence type="ECO:0000313" key="3">
    <source>
        <dbReference type="Proteomes" id="UP000030653"/>
    </source>
</evidence>
<dbReference type="InterPro" id="IPR029063">
    <property type="entry name" value="SAM-dependent_MTases_sf"/>
</dbReference>
<dbReference type="GO" id="GO:0032259">
    <property type="term" value="P:methylation"/>
    <property type="evidence" value="ECO:0007669"/>
    <property type="project" value="UniProtKB-KW"/>
</dbReference>
<dbReference type="Pfam" id="PF13489">
    <property type="entry name" value="Methyltransf_23"/>
    <property type="match status" value="1"/>
</dbReference>